<evidence type="ECO:0000256" key="3">
    <source>
        <dbReference type="ARBA" id="ARBA00022777"/>
    </source>
</evidence>
<evidence type="ECO:0000256" key="4">
    <source>
        <dbReference type="ARBA" id="ARBA00022840"/>
    </source>
</evidence>
<keyword evidence="4" id="KW-0067">ATP-binding</keyword>
<dbReference type="AlphaFoldDB" id="A0A1J0VT87"/>
<dbReference type="RefSeq" id="WP_071928441.1">
    <property type="nucleotide sequence ID" value="NZ_CP018082.1"/>
</dbReference>
<name>A0A1J0VT87_9NOCA</name>
<evidence type="ECO:0000313" key="6">
    <source>
        <dbReference type="EMBL" id="APE35252.1"/>
    </source>
</evidence>
<dbReference type="InterPro" id="IPR040999">
    <property type="entry name" value="Mak_N_cap"/>
</dbReference>
<dbReference type="KEGG" id="nsl:BOX37_16330"/>
<sequence>MAVIHRTTLVPGKTDLVAAWLPGRQWYQGTVPRLRKAGGFRLDDPDGAVGIEFLLLMDDSAPVSVLYQVPLTYRGAPLPGAENALLGTAEHGTLGRRWIYDATRDPVAVAAVQDLLAGRAVAQAQNHSDTVDSSVVVTRVELASAGGENGVAVDGDTHTDVPIGAAALRFHRLPAAHQRGAGGSVAVPHTPGSGPVHTVELVSVLGG</sequence>
<keyword evidence="1" id="KW-0808">Transferase</keyword>
<organism evidence="6 7">
    <name type="scientific">Nocardia mangyaensis</name>
    <dbReference type="NCBI Taxonomy" id="2213200"/>
    <lineage>
        <taxon>Bacteria</taxon>
        <taxon>Bacillati</taxon>
        <taxon>Actinomycetota</taxon>
        <taxon>Actinomycetes</taxon>
        <taxon>Mycobacteriales</taxon>
        <taxon>Nocardiaceae</taxon>
        <taxon>Nocardia</taxon>
    </lineage>
</organism>
<dbReference type="Pfam" id="PF18085">
    <property type="entry name" value="Mak_N_cap"/>
    <property type="match status" value="1"/>
</dbReference>
<dbReference type="OrthoDB" id="3787729at2"/>
<keyword evidence="2" id="KW-0547">Nucleotide-binding</keyword>
<evidence type="ECO:0000256" key="1">
    <source>
        <dbReference type="ARBA" id="ARBA00022679"/>
    </source>
</evidence>
<accession>A0A1J0VT87</accession>
<dbReference type="GO" id="GO:0016301">
    <property type="term" value="F:kinase activity"/>
    <property type="evidence" value="ECO:0007669"/>
    <property type="project" value="UniProtKB-KW"/>
</dbReference>
<proteinExistence type="predicted"/>
<gene>
    <name evidence="6" type="ORF">BOX37_16330</name>
</gene>
<evidence type="ECO:0000313" key="7">
    <source>
        <dbReference type="Proteomes" id="UP000183810"/>
    </source>
</evidence>
<dbReference type="Proteomes" id="UP000183810">
    <property type="component" value="Chromosome"/>
</dbReference>
<dbReference type="GO" id="GO:0005524">
    <property type="term" value="F:ATP binding"/>
    <property type="evidence" value="ECO:0007669"/>
    <property type="project" value="UniProtKB-KW"/>
</dbReference>
<keyword evidence="7" id="KW-1185">Reference proteome</keyword>
<dbReference type="EMBL" id="CP018082">
    <property type="protein sequence ID" value="APE35252.1"/>
    <property type="molecule type" value="Genomic_DNA"/>
</dbReference>
<evidence type="ECO:0000259" key="5">
    <source>
        <dbReference type="Pfam" id="PF18085"/>
    </source>
</evidence>
<reference evidence="6" key="1">
    <citation type="submission" date="2016-11" db="EMBL/GenBank/DDBJ databases">
        <authorList>
            <person name="Jaros S."/>
            <person name="Januszkiewicz K."/>
            <person name="Wedrychowicz H."/>
        </authorList>
    </citation>
    <scope>NUCLEOTIDE SEQUENCE [LARGE SCALE GENOMIC DNA]</scope>
    <source>
        <strain evidence="6">Y48</strain>
    </source>
</reference>
<evidence type="ECO:0000256" key="2">
    <source>
        <dbReference type="ARBA" id="ARBA00022741"/>
    </source>
</evidence>
<feature type="domain" description="Maltokinase N-terminal cap" evidence="5">
    <location>
        <begin position="20"/>
        <end position="105"/>
    </location>
</feature>
<protein>
    <recommendedName>
        <fullName evidence="5">Maltokinase N-terminal cap domain-containing protein</fullName>
    </recommendedName>
</protein>
<keyword evidence="3" id="KW-0418">Kinase</keyword>